<organism evidence="3">
    <name type="scientific">marine sediment metagenome</name>
    <dbReference type="NCBI Taxonomy" id="412755"/>
    <lineage>
        <taxon>unclassified sequences</taxon>
        <taxon>metagenomes</taxon>
        <taxon>ecological metagenomes</taxon>
    </lineage>
</organism>
<feature type="compositionally biased region" description="Basic and acidic residues" evidence="1">
    <location>
        <begin position="77"/>
        <end position="105"/>
    </location>
</feature>
<reference evidence="3" key="1">
    <citation type="journal article" date="2014" name="Front. Microbiol.">
        <title>High frequency of phylogenetically diverse reductive dehalogenase-homologous genes in deep subseafloor sedimentary metagenomes.</title>
        <authorList>
            <person name="Kawai M."/>
            <person name="Futagami T."/>
            <person name="Toyoda A."/>
            <person name="Takaki Y."/>
            <person name="Nishi S."/>
            <person name="Hori S."/>
            <person name="Arai W."/>
            <person name="Tsubouchi T."/>
            <person name="Morono Y."/>
            <person name="Uchiyama I."/>
            <person name="Ito T."/>
            <person name="Fujiyama A."/>
            <person name="Inagaki F."/>
            <person name="Takami H."/>
        </authorList>
    </citation>
    <scope>NUCLEOTIDE SEQUENCE</scope>
    <source>
        <strain evidence="3">Expedition CK06-06</strain>
    </source>
</reference>
<dbReference type="InterPro" id="IPR013429">
    <property type="entry name" value="Regulatory_FmdB_Zinc_ribbon"/>
</dbReference>
<dbReference type="SMART" id="SM00834">
    <property type="entry name" value="CxxC_CXXC_SSSS"/>
    <property type="match status" value="1"/>
</dbReference>
<evidence type="ECO:0000313" key="3">
    <source>
        <dbReference type="EMBL" id="GAG15631.1"/>
    </source>
</evidence>
<gene>
    <name evidence="3" type="ORF">S01H1_59792</name>
</gene>
<accession>X0WSF0</accession>
<dbReference type="Pfam" id="PF09723">
    <property type="entry name" value="Zn_ribbon_8"/>
    <property type="match status" value="1"/>
</dbReference>
<protein>
    <recommendedName>
        <fullName evidence="2">Putative regulatory protein FmdB zinc ribbon domain-containing protein</fullName>
    </recommendedName>
</protein>
<comment type="caution">
    <text evidence="3">The sequence shown here is derived from an EMBL/GenBank/DDBJ whole genome shotgun (WGS) entry which is preliminary data.</text>
</comment>
<feature type="region of interest" description="Disordered" evidence="1">
    <location>
        <begin position="12"/>
        <end position="34"/>
    </location>
</feature>
<dbReference type="PANTHER" id="PTHR34404">
    <property type="entry name" value="REGULATORY PROTEIN, FMDB FAMILY"/>
    <property type="match status" value="1"/>
</dbReference>
<feature type="compositionally biased region" description="Gly residues" evidence="1">
    <location>
        <begin position="61"/>
        <end position="70"/>
    </location>
</feature>
<name>X0WSF0_9ZZZZ</name>
<dbReference type="NCBIfam" id="TIGR02605">
    <property type="entry name" value="CxxC_CxxC_SSSS"/>
    <property type="match status" value="1"/>
</dbReference>
<evidence type="ECO:0000259" key="2">
    <source>
        <dbReference type="SMART" id="SM00834"/>
    </source>
</evidence>
<evidence type="ECO:0000256" key="1">
    <source>
        <dbReference type="SAM" id="MobiDB-lite"/>
    </source>
</evidence>
<feature type="domain" description="Putative regulatory protein FmdB zinc ribbon" evidence="2">
    <location>
        <begin position="1"/>
        <end position="40"/>
    </location>
</feature>
<proteinExistence type="predicted"/>
<feature type="region of interest" description="Disordered" evidence="1">
    <location>
        <begin position="48"/>
        <end position="105"/>
    </location>
</feature>
<dbReference type="EMBL" id="BARS01039122">
    <property type="protein sequence ID" value="GAG15631.1"/>
    <property type="molecule type" value="Genomic_DNA"/>
</dbReference>
<dbReference type="AlphaFoldDB" id="X0WSF0"/>
<dbReference type="PANTHER" id="PTHR34404:SF2">
    <property type="entry name" value="CONSERVED SERINE RICH PROTEIN"/>
    <property type="match status" value="1"/>
</dbReference>
<sequence>MPIYEYQCARGHQYERSEGFDAPAEQTCPRCGSRSRRQISLPAVIFKGPGFYSTDNRKGFASGGSNGGGSSFSSDGGSKESDGESKSDGGSKESDSESKVEATAD</sequence>